<dbReference type="EMBL" id="JAACJS010000015">
    <property type="protein sequence ID" value="NCI52135.1"/>
    <property type="molecule type" value="Genomic_DNA"/>
</dbReference>
<gene>
    <name evidence="2" type="ORF">GWC95_19580</name>
</gene>
<organism evidence="2 3">
    <name type="scientific">Sediminibacterium roseum</name>
    <dbReference type="NCBI Taxonomy" id="1978412"/>
    <lineage>
        <taxon>Bacteria</taxon>
        <taxon>Pseudomonadati</taxon>
        <taxon>Bacteroidota</taxon>
        <taxon>Chitinophagia</taxon>
        <taxon>Chitinophagales</taxon>
        <taxon>Chitinophagaceae</taxon>
        <taxon>Sediminibacterium</taxon>
    </lineage>
</organism>
<proteinExistence type="predicted"/>
<evidence type="ECO:0000313" key="3">
    <source>
        <dbReference type="Proteomes" id="UP000753802"/>
    </source>
</evidence>
<evidence type="ECO:0008006" key="4">
    <source>
        <dbReference type="Google" id="ProtNLM"/>
    </source>
</evidence>
<evidence type="ECO:0000256" key="1">
    <source>
        <dbReference type="SAM" id="MobiDB-lite"/>
    </source>
</evidence>
<dbReference type="Proteomes" id="UP000753802">
    <property type="component" value="Unassembled WGS sequence"/>
</dbReference>
<comment type="caution">
    <text evidence="2">The sequence shown here is derived from an EMBL/GenBank/DDBJ whole genome shotgun (WGS) entry which is preliminary data.</text>
</comment>
<dbReference type="RefSeq" id="WP_161820391.1">
    <property type="nucleotide sequence ID" value="NZ_JAACJS010000015.1"/>
</dbReference>
<accession>A0ABW9ZY76</accession>
<feature type="region of interest" description="Disordered" evidence="1">
    <location>
        <begin position="69"/>
        <end position="93"/>
    </location>
</feature>
<reference evidence="2 3" key="1">
    <citation type="submission" date="2020-01" db="EMBL/GenBank/DDBJ databases">
        <title>Genome analysis.</title>
        <authorList>
            <person name="Wu S."/>
            <person name="Wang G."/>
        </authorList>
    </citation>
    <scope>NUCLEOTIDE SEQUENCE [LARGE SCALE GENOMIC DNA]</scope>
    <source>
        <strain evidence="2 3">SYL130</strain>
    </source>
</reference>
<name>A0ABW9ZY76_9BACT</name>
<keyword evidence="3" id="KW-1185">Reference proteome</keyword>
<evidence type="ECO:0000313" key="2">
    <source>
        <dbReference type="EMBL" id="NCI52135.1"/>
    </source>
</evidence>
<sequence>MFHYPLKKIAALALLITLGFSFTGIKVYQADFSGTWVLNEGKSELGQMGRAAPTKIVIEQKAEGTTFTKTQLGMDGSPATSTEMLSNGKESETSVFNGNGKKKSVMTWAADGNTFTVSSKIAISANGQSFDLSSNESWSLGADGKTIILTNAITTPQGELTLKCVYDKQ</sequence>
<protein>
    <recommendedName>
        <fullName evidence="4">Lipocalin-like domain-containing protein</fullName>
    </recommendedName>
</protein>